<sequence>ELVVLKKSYYNHRGSISTNEEIVDIQEIDKASNHEQDDIQTDEVPQELHAEATESVANEETAHKEKANIPLGTSELPEKEIIAEPSDPLRDELLDYIEVLKITRNHSQNQMETKVAKLQREDTAAIKTPTPLLEFSPNNPYINRNKSEKPVNKLFSTDMNISNDCEPVDTDIKAQNLKKVSSIEMFNKPEPPFTNAPHGKIKIRDIDGYEELVKKYLQVGQPHKVHRNTLHSTPVTSNQH</sequence>
<evidence type="ECO:0000256" key="1">
    <source>
        <dbReference type="SAM" id="MobiDB-lite"/>
    </source>
</evidence>
<feature type="non-terminal residue" evidence="2">
    <location>
        <position position="1"/>
    </location>
</feature>
<proteinExistence type="predicted"/>
<accession>A0ABN7UL51</accession>
<evidence type="ECO:0000313" key="3">
    <source>
        <dbReference type="Proteomes" id="UP000789901"/>
    </source>
</evidence>
<organism evidence="2 3">
    <name type="scientific">Gigaspora margarita</name>
    <dbReference type="NCBI Taxonomy" id="4874"/>
    <lineage>
        <taxon>Eukaryota</taxon>
        <taxon>Fungi</taxon>
        <taxon>Fungi incertae sedis</taxon>
        <taxon>Mucoromycota</taxon>
        <taxon>Glomeromycotina</taxon>
        <taxon>Glomeromycetes</taxon>
        <taxon>Diversisporales</taxon>
        <taxon>Gigasporaceae</taxon>
        <taxon>Gigaspora</taxon>
    </lineage>
</organism>
<reference evidence="2 3" key="1">
    <citation type="submission" date="2021-06" db="EMBL/GenBank/DDBJ databases">
        <authorList>
            <person name="Kallberg Y."/>
            <person name="Tangrot J."/>
            <person name="Rosling A."/>
        </authorList>
    </citation>
    <scope>NUCLEOTIDE SEQUENCE [LARGE SCALE GENOMIC DNA]</scope>
    <source>
        <strain evidence="2 3">120-4 pot B 10/14</strain>
    </source>
</reference>
<dbReference type="Proteomes" id="UP000789901">
    <property type="component" value="Unassembled WGS sequence"/>
</dbReference>
<evidence type="ECO:0000313" key="2">
    <source>
        <dbReference type="EMBL" id="CAG8614993.1"/>
    </source>
</evidence>
<feature type="region of interest" description="Disordered" evidence="1">
    <location>
        <begin position="52"/>
        <end position="75"/>
    </location>
</feature>
<dbReference type="EMBL" id="CAJVQB010003682">
    <property type="protein sequence ID" value="CAG8614993.1"/>
    <property type="molecule type" value="Genomic_DNA"/>
</dbReference>
<name>A0ABN7UL51_GIGMA</name>
<protein>
    <submittedName>
        <fullName evidence="2">17959_t:CDS:1</fullName>
    </submittedName>
</protein>
<gene>
    <name evidence="2" type="ORF">GMARGA_LOCUS7548</name>
</gene>
<comment type="caution">
    <text evidence="2">The sequence shown here is derived from an EMBL/GenBank/DDBJ whole genome shotgun (WGS) entry which is preliminary data.</text>
</comment>
<keyword evidence="3" id="KW-1185">Reference proteome</keyword>